<dbReference type="Pfam" id="PF07730">
    <property type="entry name" value="HisKA_3"/>
    <property type="match status" value="1"/>
</dbReference>
<feature type="domain" description="Histidine kinase" evidence="6">
    <location>
        <begin position="491"/>
        <end position="689"/>
    </location>
</feature>
<dbReference type="EMBL" id="DTKJ01000055">
    <property type="protein sequence ID" value="HGZ12109.1"/>
    <property type="molecule type" value="Genomic_DNA"/>
</dbReference>
<evidence type="ECO:0000256" key="3">
    <source>
        <dbReference type="ARBA" id="ARBA00023012"/>
    </source>
</evidence>
<dbReference type="InterPro" id="IPR005467">
    <property type="entry name" value="His_kinase_dom"/>
</dbReference>
<dbReference type="Pfam" id="PF12860">
    <property type="entry name" value="PAS_7"/>
    <property type="match status" value="1"/>
</dbReference>
<feature type="domain" description="PAC" evidence="8">
    <location>
        <begin position="136"/>
        <end position="198"/>
    </location>
</feature>
<dbReference type="GO" id="GO:0046983">
    <property type="term" value="F:protein dimerization activity"/>
    <property type="evidence" value="ECO:0007669"/>
    <property type="project" value="InterPro"/>
</dbReference>
<keyword evidence="4" id="KW-0175">Coiled coil</keyword>
<evidence type="ECO:0000259" key="7">
    <source>
        <dbReference type="PROSITE" id="PS50112"/>
    </source>
</evidence>
<dbReference type="CDD" id="cd16917">
    <property type="entry name" value="HATPase_UhpB-NarQ-NarX-like"/>
    <property type="match status" value="1"/>
</dbReference>
<dbReference type="SUPFAM" id="SSF55785">
    <property type="entry name" value="PYP-like sensor domain (PAS domain)"/>
    <property type="match status" value="3"/>
</dbReference>
<feature type="domain" description="PAC" evidence="8">
    <location>
        <begin position="417"/>
        <end position="469"/>
    </location>
</feature>
<dbReference type="Pfam" id="PF02518">
    <property type="entry name" value="HATPase_c"/>
    <property type="match status" value="1"/>
</dbReference>
<sequence>MKNGDSDPKTVKTPSPVPDQTEAPSSERKKSAPPEPRPASAAPKAPGHTPASGKGLIPHIPNGLAPPPLPSGDLWEQAQIEWQQTFDAVPDLLMVLDQKHRIRRVNRAMASLLKSSPRELVGRPCYEVVHRSSTPPPFCPHVQTLADGRDHSTELQELGRSLLETTSPIKDPEGRILGSLHVCRDITDMKQAQRSLEEALSLTQATLDSTADGILVVNRDGRIVSCNRKFRAMWHLPEDVIAAGDDDQALFLVMDQLVDPQGFLTRVRELYAHPEEESFDVLYFKDGRVFERFSQPQYLGGQIVGRVWSFRDVTARKQAEQELLKYRDRLESLVTERTNALVESEARFRTFFEEAPIGIGIYDRKGRLLAMNPAMEQTLGYTLEEYNKVGRALIHPEDLYRVTRLFVEMATGRRDSYTVEARAFHRDGRVIWSRAHLTRLKAKERNSWYALGLIEDITSEKKAQAEISAYQEKLRNLATELSLTEERERRQLADDLHDHVGQILALTQIKLGALRHEGLSPEAVTKVDEIRNLLGQVIRYTRSLTFELGLPILHDLGLEAAIEWLAEHLPPSDGPVITVYRDPHPKPLAEAATMLVFRLVREVLTNIIKHAQAKRVTVSLTRHKDKLHLKVADDGVGFDARKLASQLGKTRSYGLFSIKERLKPLGGQLKIFSRPGQGTQVDIILPLEPAAPGSSS</sequence>
<dbReference type="AlphaFoldDB" id="A0A7C5AMH1"/>
<dbReference type="Pfam" id="PF08448">
    <property type="entry name" value="PAS_4"/>
    <property type="match status" value="1"/>
</dbReference>
<proteinExistence type="predicted"/>
<protein>
    <submittedName>
        <fullName evidence="9">PAS domain S-box protein</fullName>
    </submittedName>
</protein>
<comment type="caution">
    <text evidence="9">The sequence shown here is derived from an EMBL/GenBank/DDBJ whole genome shotgun (WGS) entry which is preliminary data.</text>
</comment>
<dbReference type="SMART" id="SM00091">
    <property type="entry name" value="PAS"/>
    <property type="match status" value="3"/>
</dbReference>
<dbReference type="InterPro" id="IPR050482">
    <property type="entry name" value="Sensor_HK_TwoCompSys"/>
</dbReference>
<dbReference type="InterPro" id="IPR013655">
    <property type="entry name" value="PAS_fold_3"/>
</dbReference>
<name>A0A7C5AMH1_9BACT</name>
<dbReference type="Pfam" id="PF08447">
    <property type="entry name" value="PAS_3"/>
    <property type="match status" value="1"/>
</dbReference>
<dbReference type="SMART" id="SM00387">
    <property type="entry name" value="HATPase_c"/>
    <property type="match status" value="1"/>
</dbReference>
<gene>
    <name evidence="9" type="ORF">ENW48_07820</name>
</gene>
<keyword evidence="2" id="KW-0418">Kinase</keyword>
<evidence type="ECO:0000256" key="5">
    <source>
        <dbReference type="SAM" id="MobiDB-lite"/>
    </source>
</evidence>
<dbReference type="CDD" id="cd00130">
    <property type="entry name" value="PAS"/>
    <property type="match status" value="3"/>
</dbReference>
<keyword evidence="3" id="KW-0902">Two-component regulatory system</keyword>
<dbReference type="Gene3D" id="1.20.5.1930">
    <property type="match status" value="1"/>
</dbReference>
<keyword evidence="1" id="KW-0808">Transferase</keyword>
<evidence type="ECO:0000259" key="6">
    <source>
        <dbReference type="PROSITE" id="PS50109"/>
    </source>
</evidence>
<feature type="domain" description="PAS" evidence="7">
    <location>
        <begin position="78"/>
        <end position="130"/>
    </location>
</feature>
<feature type="coiled-coil region" evidence="4">
    <location>
        <begin position="460"/>
        <end position="487"/>
    </location>
</feature>
<dbReference type="InterPro" id="IPR003594">
    <property type="entry name" value="HATPase_dom"/>
</dbReference>
<dbReference type="InterPro" id="IPR000700">
    <property type="entry name" value="PAS-assoc_C"/>
</dbReference>
<evidence type="ECO:0000256" key="2">
    <source>
        <dbReference type="ARBA" id="ARBA00022777"/>
    </source>
</evidence>
<dbReference type="PANTHER" id="PTHR24421">
    <property type="entry name" value="NITRATE/NITRITE SENSOR PROTEIN NARX-RELATED"/>
    <property type="match status" value="1"/>
</dbReference>
<feature type="region of interest" description="Disordered" evidence="5">
    <location>
        <begin position="1"/>
        <end position="69"/>
    </location>
</feature>
<dbReference type="PROSITE" id="PS50109">
    <property type="entry name" value="HIS_KIN"/>
    <property type="match status" value="1"/>
</dbReference>
<evidence type="ECO:0000259" key="8">
    <source>
        <dbReference type="PROSITE" id="PS50113"/>
    </source>
</evidence>
<feature type="compositionally biased region" description="Basic and acidic residues" evidence="5">
    <location>
        <begin position="1"/>
        <end position="10"/>
    </location>
</feature>
<feature type="domain" description="PAS" evidence="7">
    <location>
        <begin position="344"/>
        <end position="413"/>
    </location>
</feature>
<evidence type="ECO:0000313" key="9">
    <source>
        <dbReference type="EMBL" id="HGZ12109.1"/>
    </source>
</evidence>
<evidence type="ECO:0000256" key="4">
    <source>
        <dbReference type="SAM" id="Coils"/>
    </source>
</evidence>
<dbReference type="InterPro" id="IPR011712">
    <property type="entry name" value="Sig_transdc_His_kin_sub3_dim/P"/>
</dbReference>
<dbReference type="Gene3D" id="3.30.450.20">
    <property type="entry name" value="PAS domain"/>
    <property type="match status" value="3"/>
</dbReference>
<dbReference type="PROSITE" id="PS50113">
    <property type="entry name" value="PAC"/>
    <property type="match status" value="2"/>
</dbReference>
<organism evidence="9">
    <name type="scientific">Desulfobacca acetoxidans</name>
    <dbReference type="NCBI Taxonomy" id="60893"/>
    <lineage>
        <taxon>Bacteria</taxon>
        <taxon>Pseudomonadati</taxon>
        <taxon>Thermodesulfobacteriota</taxon>
        <taxon>Desulfobaccia</taxon>
        <taxon>Desulfobaccales</taxon>
        <taxon>Desulfobaccaceae</taxon>
        <taxon>Desulfobacca</taxon>
    </lineage>
</organism>
<dbReference type="InterPro" id="IPR035965">
    <property type="entry name" value="PAS-like_dom_sf"/>
</dbReference>
<reference evidence="9" key="1">
    <citation type="journal article" date="2020" name="mSystems">
        <title>Genome- and Community-Level Interaction Insights into Carbon Utilization and Element Cycling Functions of Hydrothermarchaeota in Hydrothermal Sediment.</title>
        <authorList>
            <person name="Zhou Z."/>
            <person name="Liu Y."/>
            <person name="Xu W."/>
            <person name="Pan J."/>
            <person name="Luo Z.H."/>
            <person name="Li M."/>
        </authorList>
    </citation>
    <scope>NUCLEOTIDE SEQUENCE [LARGE SCALE GENOMIC DNA]</scope>
    <source>
        <strain evidence="9">SpSt-853</strain>
    </source>
</reference>
<dbReference type="NCBIfam" id="TIGR00229">
    <property type="entry name" value="sensory_box"/>
    <property type="match status" value="3"/>
</dbReference>
<dbReference type="InterPro" id="IPR036890">
    <property type="entry name" value="HATPase_C_sf"/>
</dbReference>
<dbReference type="InterPro" id="IPR000014">
    <property type="entry name" value="PAS"/>
</dbReference>
<dbReference type="SUPFAM" id="SSF55874">
    <property type="entry name" value="ATPase domain of HSP90 chaperone/DNA topoisomerase II/histidine kinase"/>
    <property type="match status" value="1"/>
</dbReference>
<dbReference type="GO" id="GO:0000155">
    <property type="term" value="F:phosphorelay sensor kinase activity"/>
    <property type="evidence" value="ECO:0007669"/>
    <property type="project" value="InterPro"/>
</dbReference>
<dbReference type="InterPro" id="IPR013656">
    <property type="entry name" value="PAS_4"/>
</dbReference>
<dbReference type="PANTHER" id="PTHR24421:SF58">
    <property type="entry name" value="SIGNAL TRANSDUCTION HISTIDINE-PROTEIN KINASE_PHOSPHATASE UHPB"/>
    <property type="match status" value="1"/>
</dbReference>
<dbReference type="GO" id="GO:0016020">
    <property type="term" value="C:membrane"/>
    <property type="evidence" value="ECO:0007669"/>
    <property type="project" value="InterPro"/>
</dbReference>
<accession>A0A7C5AMH1</accession>
<dbReference type="PROSITE" id="PS50112">
    <property type="entry name" value="PAS"/>
    <property type="match status" value="2"/>
</dbReference>
<dbReference type="Gene3D" id="3.30.565.10">
    <property type="entry name" value="Histidine kinase-like ATPase, C-terminal domain"/>
    <property type="match status" value="1"/>
</dbReference>
<evidence type="ECO:0000256" key="1">
    <source>
        <dbReference type="ARBA" id="ARBA00022679"/>
    </source>
</evidence>